<evidence type="ECO:0000256" key="1">
    <source>
        <dbReference type="ARBA" id="ARBA00004141"/>
    </source>
</evidence>
<dbReference type="AlphaFoldDB" id="A0A915KZM2"/>
<feature type="transmembrane region" description="Helical" evidence="6">
    <location>
        <begin position="24"/>
        <end position="45"/>
    </location>
</feature>
<evidence type="ECO:0000256" key="3">
    <source>
        <dbReference type="ARBA" id="ARBA00022989"/>
    </source>
</evidence>
<feature type="region of interest" description="Disordered" evidence="5">
    <location>
        <begin position="364"/>
        <end position="417"/>
    </location>
</feature>
<accession>A0A915KZM2</accession>
<dbReference type="Pfam" id="PF03619">
    <property type="entry name" value="Solute_trans_a"/>
    <property type="match status" value="1"/>
</dbReference>
<evidence type="ECO:0000256" key="4">
    <source>
        <dbReference type="ARBA" id="ARBA00023136"/>
    </source>
</evidence>
<feature type="transmembrane region" description="Helical" evidence="6">
    <location>
        <begin position="165"/>
        <end position="184"/>
    </location>
</feature>
<dbReference type="OMA" id="NFFICLE"/>
<keyword evidence="4 6" id="KW-0472">Membrane</keyword>
<evidence type="ECO:0000256" key="6">
    <source>
        <dbReference type="SAM" id="Phobius"/>
    </source>
</evidence>
<evidence type="ECO:0000256" key="5">
    <source>
        <dbReference type="SAM" id="MobiDB-lite"/>
    </source>
</evidence>
<dbReference type="WBParaSite" id="nRc.2.0.1.t44393-RA">
    <property type="protein sequence ID" value="nRc.2.0.1.t44393-RA"/>
    <property type="gene ID" value="nRc.2.0.1.g44393"/>
</dbReference>
<feature type="transmembrane region" description="Helical" evidence="6">
    <location>
        <begin position="238"/>
        <end position="259"/>
    </location>
</feature>
<comment type="subcellular location">
    <subcellularLocation>
        <location evidence="1">Membrane</location>
        <topology evidence="1">Multi-pass membrane protein</topology>
    </subcellularLocation>
</comment>
<dbReference type="GO" id="GO:0016020">
    <property type="term" value="C:membrane"/>
    <property type="evidence" value="ECO:0007669"/>
    <property type="project" value="UniProtKB-SubCell"/>
</dbReference>
<evidence type="ECO:0000313" key="7">
    <source>
        <dbReference type="Proteomes" id="UP000887565"/>
    </source>
</evidence>
<proteinExistence type="predicted"/>
<protein>
    <submittedName>
        <fullName evidence="8">Transmembrane protein 184B</fullName>
    </submittedName>
</protein>
<dbReference type="InterPro" id="IPR005178">
    <property type="entry name" value="Ostalpha/TMEM184C"/>
</dbReference>
<keyword evidence="3 6" id="KW-1133">Transmembrane helix</keyword>
<dbReference type="Proteomes" id="UP000887565">
    <property type="component" value="Unplaced"/>
</dbReference>
<keyword evidence="2 6" id="KW-0812">Transmembrane</keyword>
<dbReference type="SMART" id="SM01417">
    <property type="entry name" value="Solute_trans_a"/>
    <property type="match status" value="1"/>
</dbReference>
<keyword evidence="7" id="KW-1185">Reference proteome</keyword>
<evidence type="ECO:0000313" key="8">
    <source>
        <dbReference type="WBParaSite" id="nRc.2.0.1.t44393-RA"/>
    </source>
</evidence>
<name>A0A915KZM2_ROMCU</name>
<sequence>MADSPPHIATENAVAMNISYANRIFLQTASAQSLSGVLAWMAVLITGHQIYQHLRWYTCPSEQRWIVRILFVIPIYASCSWLSLLFFPNRISIYFNTIRDVYEAFSIYSFLSLCYEYLGGESNIMAEIRGRPIRQNMWQCTCCLSGKQYTIEFLRFCKQATLQFCLIKPIMAAVTLVLTSMGYYDEGDWSPRKGYLYITLIYNVSVSLALYGLFLFYNATHDLLSPYSPVLKFCSVKSVIFLSFWQGVFLSILGLSGAIQPVVSDYGKIVVTTGVVSAGYQNFLICLEMVLAAVAFRYAFSVSIYVDAASGLTGSAGSRPVNLQSISSSLKETMNPRDIMQDAIHNFHPQYQQYTQASSTLSHSASAKQNALDERQKSRLAGSAANNAPNYSTMTMDGVGNGGVNKAENASKLLITD</sequence>
<feature type="compositionally biased region" description="Polar residues" evidence="5">
    <location>
        <begin position="384"/>
        <end position="395"/>
    </location>
</feature>
<feature type="transmembrane region" description="Helical" evidence="6">
    <location>
        <begin position="196"/>
        <end position="217"/>
    </location>
</feature>
<feature type="transmembrane region" description="Helical" evidence="6">
    <location>
        <begin position="65"/>
        <end position="87"/>
    </location>
</feature>
<feature type="transmembrane region" description="Helical" evidence="6">
    <location>
        <begin position="279"/>
        <end position="300"/>
    </location>
</feature>
<evidence type="ECO:0000256" key="2">
    <source>
        <dbReference type="ARBA" id="ARBA00022692"/>
    </source>
</evidence>
<reference evidence="8" key="1">
    <citation type="submission" date="2022-11" db="UniProtKB">
        <authorList>
            <consortium name="WormBaseParasite"/>
        </authorList>
    </citation>
    <scope>IDENTIFICATION</scope>
</reference>
<dbReference type="PANTHER" id="PTHR23423">
    <property type="entry name" value="ORGANIC SOLUTE TRANSPORTER-RELATED"/>
    <property type="match status" value="1"/>
</dbReference>
<organism evidence="7 8">
    <name type="scientific">Romanomermis culicivorax</name>
    <name type="common">Nematode worm</name>
    <dbReference type="NCBI Taxonomy" id="13658"/>
    <lineage>
        <taxon>Eukaryota</taxon>
        <taxon>Metazoa</taxon>
        <taxon>Ecdysozoa</taxon>
        <taxon>Nematoda</taxon>
        <taxon>Enoplea</taxon>
        <taxon>Dorylaimia</taxon>
        <taxon>Mermithida</taxon>
        <taxon>Mermithoidea</taxon>
        <taxon>Mermithidae</taxon>
        <taxon>Romanomermis</taxon>
    </lineage>
</organism>